<name>A0A420W7X2_9BACT</name>
<evidence type="ECO:0000256" key="4">
    <source>
        <dbReference type="ARBA" id="ARBA00022692"/>
    </source>
</evidence>
<dbReference type="PANTHER" id="PTHR43562:SF1">
    <property type="entry name" value="NA(+)_H(+) ANTIPORTER YJBQ-RELATED"/>
    <property type="match status" value="1"/>
</dbReference>
<dbReference type="GO" id="GO:0015297">
    <property type="term" value="F:antiporter activity"/>
    <property type="evidence" value="ECO:0007669"/>
    <property type="project" value="UniProtKB-KW"/>
</dbReference>
<dbReference type="InterPro" id="IPR038770">
    <property type="entry name" value="Na+/solute_symporter_sf"/>
</dbReference>
<keyword evidence="3" id="KW-0050">Antiport</keyword>
<keyword evidence="2" id="KW-0813">Transport</keyword>
<keyword evidence="11" id="KW-1185">Reference proteome</keyword>
<keyword evidence="7 8" id="KW-0472">Membrane</keyword>
<keyword evidence="6" id="KW-0406">Ion transport</keyword>
<evidence type="ECO:0000256" key="1">
    <source>
        <dbReference type="ARBA" id="ARBA00004141"/>
    </source>
</evidence>
<sequence length="389" mass="42758">MSESSFLSILLISFGILFVPFLSRLLRIPVAVGEILYGIVIGESVLDLVEPSQWLSFLSTFGFLLLMFAAGLEVKLREINSLPLKSKFLYTLIPSLVFLLSFSIGKKLNFNAITCIAVGAISVGIVVSVLRERGLLSTHYGKTVFLVGTIGEVLSIALLTLLSLYYEHGLGFEFWLGVGKLILFLVVARIILIFLKSFVWWYPDKFKFFFEKNPSEIGVRISLAVMFALSFGASLINVEPIIGAFIAGMIFSTVFEETENIEEKLSGISFGFLIPIFFIYVGINFLMPHIDIHTLKLLAILVALSFAVKVIPSLLLVLENYSLRQALGAGTLLSAPLTLVVVTAELGVKMGLIDHHTESILILLAIVTGIGAPTLFNLLVRRENESSNS</sequence>
<dbReference type="EMBL" id="RBIE01000001">
    <property type="protein sequence ID" value="RKQ63413.1"/>
    <property type="molecule type" value="Genomic_DNA"/>
</dbReference>
<dbReference type="Gene3D" id="1.20.1530.20">
    <property type="match status" value="1"/>
</dbReference>
<evidence type="ECO:0000259" key="9">
    <source>
        <dbReference type="Pfam" id="PF00999"/>
    </source>
</evidence>
<comment type="subcellular location">
    <subcellularLocation>
        <location evidence="1">Membrane</location>
        <topology evidence="1">Multi-pass membrane protein</topology>
    </subcellularLocation>
</comment>
<dbReference type="GO" id="GO:1902600">
    <property type="term" value="P:proton transmembrane transport"/>
    <property type="evidence" value="ECO:0007669"/>
    <property type="project" value="InterPro"/>
</dbReference>
<feature type="transmembrane region" description="Helical" evidence="8">
    <location>
        <begin position="110"/>
        <end position="131"/>
    </location>
</feature>
<dbReference type="InterPro" id="IPR006153">
    <property type="entry name" value="Cation/H_exchanger_TM"/>
</dbReference>
<dbReference type="RefSeq" id="WP_121169660.1">
    <property type="nucleotide sequence ID" value="NZ_RBIE01000001.1"/>
</dbReference>
<evidence type="ECO:0000256" key="7">
    <source>
        <dbReference type="ARBA" id="ARBA00023136"/>
    </source>
</evidence>
<feature type="transmembrane region" description="Helical" evidence="8">
    <location>
        <begin position="267"/>
        <end position="286"/>
    </location>
</feature>
<feature type="transmembrane region" description="Helical" evidence="8">
    <location>
        <begin position="223"/>
        <end position="255"/>
    </location>
</feature>
<evidence type="ECO:0000256" key="3">
    <source>
        <dbReference type="ARBA" id="ARBA00022449"/>
    </source>
</evidence>
<dbReference type="Pfam" id="PF00999">
    <property type="entry name" value="Na_H_Exchanger"/>
    <property type="match status" value="1"/>
</dbReference>
<feature type="transmembrane region" description="Helical" evidence="8">
    <location>
        <begin position="6"/>
        <end position="23"/>
    </location>
</feature>
<protein>
    <submittedName>
        <fullName evidence="10">Transporter (CPA2 family)</fullName>
    </submittedName>
</protein>
<evidence type="ECO:0000313" key="11">
    <source>
        <dbReference type="Proteomes" id="UP000280881"/>
    </source>
</evidence>
<dbReference type="PANTHER" id="PTHR43562">
    <property type="entry name" value="NAPA-TYPE SODIUM/HYDROGEN ANTIPORTER"/>
    <property type="match status" value="1"/>
</dbReference>
<accession>A0A420W7X2</accession>
<feature type="transmembrane region" description="Helical" evidence="8">
    <location>
        <begin position="88"/>
        <end position="104"/>
    </location>
</feature>
<dbReference type="OrthoDB" id="9793589at2"/>
<organism evidence="10 11">
    <name type="scientific">Thermovibrio guaymasensis</name>
    <dbReference type="NCBI Taxonomy" id="240167"/>
    <lineage>
        <taxon>Bacteria</taxon>
        <taxon>Pseudomonadati</taxon>
        <taxon>Aquificota</taxon>
        <taxon>Aquificia</taxon>
        <taxon>Desulfurobacteriales</taxon>
        <taxon>Desulfurobacteriaceae</taxon>
        <taxon>Thermovibrio</taxon>
    </lineage>
</organism>
<feature type="transmembrane region" description="Helical" evidence="8">
    <location>
        <begin position="143"/>
        <end position="166"/>
    </location>
</feature>
<feature type="transmembrane region" description="Helical" evidence="8">
    <location>
        <begin position="181"/>
        <end position="202"/>
    </location>
</feature>
<proteinExistence type="predicted"/>
<feature type="transmembrane region" description="Helical" evidence="8">
    <location>
        <begin position="55"/>
        <end position="76"/>
    </location>
</feature>
<evidence type="ECO:0000256" key="5">
    <source>
        <dbReference type="ARBA" id="ARBA00022989"/>
    </source>
</evidence>
<evidence type="ECO:0000313" key="10">
    <source>
        <dbReference type="EMBL" id="RKQ63413.1"/>
    </source>
</evidence>
<keyword evidence="5 8" id="KW-1133">Transmembrane helix</keyword>
<gene>
    <name evidence="10" type="ORF">C7457_0284</name>
</gene>
<keyword evidence="4 8" id="KW-0812">Transmembrane</keyword>
<comment type="caution">
    <text evidence="10">The sequence shown here is derived from an EMBL/GenBank/DDBJ whole genome shotgun (WGS) entry which is preliminary data.</text>
</comment>
<dbReference type="GO" id="GO:0016020">
    <property type="term" value="C:membrane"/>
    <property type="evidence" value="ECO:0007669"/>
    <property type="project" value="UniProtKB-SubCell"/>
</dbReference>
<dbReference type="Proteomes" id="UP000280881">
    <property type="component" value="Unassembled WGS sequence"/>
</dbReference>
<evidence type="ECO:0000256" key="2">
    <source>
        <dbReference type="ARBA" id="ARBA00022448"/>
    </source>
</evidence>
<reference evidence="10 11" key="1">
    <citation type="submission" date="2018-10" db="EMBL/GenBank/DDBJ databases">
        <title>Genomic Encyclopedia of Type Strains, Phase IV (KMG-IV): sequencing the most valuable type-strain genomes for metagenomic binning, comparative biology and taxonomic classification.</title>
        <authorList>
            <person name="Goeker M."/>
        </authorList>
    </citation>
    <scope>NUCLEOTIDE SEQUENCE [LARGE SCALE GENOMIC DNA]</scope>
    <source>
        <strain evidence="10 11">DSM 15521</strain>
    </source>
</reference>
<feature type="transmembrane region" description="Helical" evidence="8">
    <location>
        <begin position="360"/>
        <end position="380"/>
    </location>
</feature>
<evidence type="ECO:0000256" key="8">
    <source>
        <dbReference type="SAM" id="Phobius"/>
    </source>
</evidence>
<evidence type="ECO:0000256" key="6">
    <source>
        <dbReference type="ARBA" id="ARBA00023065"/>
    </source>
</evidence>
<feature type="domain" description="Cation/H+ exchanger transmembrane" evidence="9">
    <location>
        <begin position="16"/>
        <end position="380"/>
    </location>
</feature>
<feature type="transmembrane region" description="Helical" evidence="8">
    <location>
        <begin position="330"/>
        <end position="348"/>
    </location>
</feature>
<dbReference type="AlphaFoldDB" id="A0A420W7X2"/>
<feature type="transmembrane region" description="Helical" evidence="8">
    <location>
        <begin position="298"/>
        <end position="318"/>
    </location>
</feature>